<protein>
    <submittedName>
        <fullName evidence="2">Uncharacterized protein</fullName>
    </submittedName>
</protein>
<accession>A0A3D8J8E2</accession>
<name>A0A3D8J8E2_9HELI</name>
<keyword evidence="1" id="KW-0732">Signal</keyword>
<organism evidence="2 3">
    <name type="scientific">Helicobacter aurati</name>
    <dbReference type="NCBI Taxonomy" id="137778"/>
    <lineage>
        <taxon>Bacteria</taxon>
        <taxon>Pseudomonadati</taxon>
        <taxon>Campylobacterota</taxon>
        <taxon>Epsilonproteobacteria</taxon>
        <taxon>Campylobacterales</taxon>
        <taxon>Helicobacteraceae</taxon>
        <taxon>Helicobacter</taxon>
    </lineage>
</organism>
<dbReference type="EMBL" id="NXLW01000003">
    <property type="protein sequence ID" value="RDU73144.1"/>
    <property type="molecule type" value="Genomic_DNA"/>
</dbReference>
<dbReference type="RefSeq" id="WP_104762707.1">
    <property type="nucleotide sequence ID" value="NZ_FZPM01000006.1"/>
</dbReference>
<evidence type="ECO:0000256" key="1">
    <source>
        <dbReference type="SAM" id="SignalP"/>
    </source>
</evidence>
<comment type="caution">
    <text evidence="2">The sequence shown here is derived from an EMBL/GenBank/DDBJ whole genome shotgun (WGS) entry which is preliminary data.</text>
</comment>
<feature type="signal peptide" evidence="1">
    <location>
        <begin position="1"/>
        <end position="19"/>
    </location>
</feature>
<reference evidence="2 3" key="1">
    <citation type="submission" date="2018-04" db="EMBL/GenBank/DDBJ databases">
        <title>Novel Campyloabacter and Helicobacter Species and Strains.</title>
        <authorList>
            <person name="Mannion A.J."/>
            <person name="Shen Z."/>
            <person name="Fox J.G."/>
        </authorList>
    </citation>
    <scope>NUCLEOTIDE SEQUENCE [LARGE SCALE GENOMIC DNA]</scope>
    <source>
        <strain evidence="2 3">MIT 97-5075</strain>
    </source>
</reference>
<proteinExistence type="predicted"/>
<feature type="chain" id="PRO_5017625246" evidence="1">
    <location>
        <begin position="20"/>
        <end position="373"/>
    </location>
</feature>
<dbReference type="AlphaFoldDB" id="A0A3D8J8E2"/>
<evidence type="ECO:0000313" key="2">
    <source>
        <dbReference type="EMBL" id="RDU73144.1"/>
    </source>
</evidence>
<dbReference type="Proteomes" id="UP000256424">
    <property type="component" value="Unassembled WGS sequence"/>
</dbReference>
<dbReference type="OrthoDB" id="5322580at2"/>
<sequence length="373" mass="43628">MTIKLLCLSAAATSPFAKAFLEYMSKNGQIEYDFAEIEPHILANPKFPLSKLLSHFCSTTPDFIMSFDGHYRYMKTEPSIPFIEMSNSIAGPTRHNRPFVKTPVEWEKKVVKVEPQWYSKILPLEEQTIYQMVDSYRYVYLRTLVSTYKTNPPKTEPSVAFYLPDWNTHTDDILQSAYRYLDFCRDVQCGLYIGLSKAVLDSKDTSLESKYKIKRKSIDITLKILHDEINKFNKEYQEDGLVARIENNLNWHLALLQHDIKLLSIEPSSTTWLEALYLLKTKEVVCNKKEMACNKIRLVLANGQRFPGTDDFDNELREVEKYFKENLMRKDRHSTLGQIFTTTDRFYHFLGFQENFALSMDFDKIASLYPKQN</sequence>
<keyword evidence="3" id="KW-1185">Reference proteome</keyword>
<evidence type="ECO:0000313" key="3">
    <source>
        <dbReference type="Proteomes" id="UP000256424"/>
    </source>
</evidence>
<gene>
    <name evidence="2" type="ORF">CQA66_02665</name>
</gene>